<protein>
    <submittedName>
        <fullName evidence="6">Bifunctional protein Aas</fullName>
    </submittedName>
</protein>
<evidence type="ECO:0000259" key="5">
    <source>
        <dbReference type="SMART" id="SM00563"/>
    </source>
</evidence>
<dbReference type="GO" id="GO:0016878">
    <property type="term" value="F:acid-thiol ligase activity"/>
    <property type="evidence" value="ECO:0007669"/>
    <property type="project" value="UniProtKB-ARBA"/>
</dbReference>
<dbReference type="SUPFAM" id="SSF56801">
    <property type="entry name" value="Acetyl-CoA synthetase-like"/>
    <property type="match status" value="1"/>
</dbReference>
<evidence type="ECO:0000313" key="7">
    <source>
        <dbReference type="Proteomes" id="UP000184774"/>
    </source>
</evidence>
<dbReference type="Gene3D" id="3.40.50.12780">
    <property type="entry name" value="N-terminal domain of ligase-like"/>
    <property type="match status" value="1"/>
</dbReference>
<feature type="transmembrane region" description="Helical" evidence="4">
    <location>
        <begin position="338"/>
        <end position="361"/>
    </location>
</feature>
<keyword evidence="1 4" id="KW-0812">Transmembrane</keyword>
<keyword evidence="3 4" id="KW-0472">Membrane</keyword>
<dbReference type="PROSITE" id="PS00455">
    <property type="entry name" value="AMP_BINDING"/>
    <property type="match status" value="1"/>
</dbReference>
<dbReference type="PANTHER" id="PTHR43767">
    <property type="entry name" value="LONG-CHAIN-FATTY-ACID--COA LIGASE"/>
    <property type="match status" value="1"/>
</dbReference>
<dbReference type="OrthoDB" id="9803968at2"/>
<dbReference type="PANTHER" id="PTHR43767:SF1">
    <property type="entry name" value="NONRIBOSOMAL PEPTIDE SYNTHASE PES1 (EUROFUNG)-RELATED"/>
    <property type="match status" value="1"/>
</dbReference>
<dbReference type="CDD" id="cd07989">
    <property type="entry name" value="LPLAT_AGPAT-like"/>
    <property type="match status" value="1"/>
</dbReference>
<keyword evidence="2 4" id="KW-1133">Transmembrane helix</keyword>
<feature type="transmembrane region" description="Helical" evidence="4">
    <location>
        <begin position="78"/>
        <end position="95"/>
    </location>
</feature>
<name>A0A1N6MBE3_9VIBR</name>
<feature type="transmembrane region" description="Helical" evidence="4">
    <location>
        <begin position="45"/>
        <end position="66"/>
    </location>
</feature>
<feature type="transmembrane region" description="Helical" evidence="4">
    <location>
        <begin position="141"/>
        <end position="161"/>
    </location>
</feature>
<feature type="transmembrane region" description="Helical" evidence="4">
    <location>
        <begin position="181"/>
        <end position="200"/>
    </location>
</feature>
<dbReference type="RefSeq" id="WP_074375082.1">
    <property type="nucleotide sequence ID" value="NZ_AP024907.1"/>
</dbReference>
<dbReference type="EMBL" id="FSSB01000038">
    <property type="protein sequence ID" value="SIO96670.1"/>
    <property type="molecule type" value="Genomic_DNA"/>
</dbReference>
<reference evidence="6 7" key="1">
    <citation type="submission" date="2016-12" db="EMBL/GenBank/DDBJ databases">
        <authorList>
            <person name="Song W.-J."/>
            <person name="Kurnit D.M."/>
        </authorList>
    </citation>
    <scope>NUCLEOTIDE SEQUENCE [LARGE SCALE GENOMIC DNA]</scope>
    <source>
        <strain evidence="6 7">CECT 9026</strain>
    </source>
</reference>
<dbReference type="CDD" id="cd06173">
    <property type="entry name" value="MFS_MefA_like"/>
    <property type="match status" value="1"/>
</dbReference>
<dbReference type="Pfam" id="PF01553">
    <property type="entry name" value="Acyltransferase"/>
    <property type="match status" value="1"/>
</dbReference>
<evidence type="ECO:0000313" key="6">
    <source>
        <dbReference type="EMBL" id="SIO96670.1"/>
    </source>
</evidence>
<proteinExistence type="predicted"/>
<accession>A0A1N6MBE3</accession>
<evidence type="ECO:0000256" key="2">
    <source>
        <dbReference type="ARBA" id="ARBA00022989"/>
    </source>
</evidence>
<dbReference type="Proteomes" id="UP000184774">
    <property type="component" value="Unassembled WGS sequence"/>
</dbReference>
<feature type="transmembrane region" description="Helical" evidence="4">
    <location>
        <begin position="313"/>
        <end position="332"/>
    </location>
</feature>
<dbReference type="InterPro" id="IPR002123">
    <property type="entry name" value="Plipid/glycerol_acylTrfase"/>
</dbReference>
<evidence type="ECO:0000256" key="3">
    <source>
        <dbReference type="ARBA" id="ARBA00023136"/>
    </source>
</evidence>
<sequence length="1162" mass="127278">MNNATTVRGFVTFLWVAFMNAFVDLGHKIVVQNTLFKTLSDHQQVLMTAIVNALILLPFVLLFTPSGYLSDRYAKTKVMKISALCAVFITLMITLCYYQGWFYVSFALTFILAVQSALYSPAKYGYIRELVGAEKLSNGNAWVQAVSMIAILAGSAVFSALFELKLSPENPLQPGAILQDIAPLGWLLVIGSLIECLLAFRLPGKDHLRGHTPQDGARHQIQGPAFIWKDYILGKTLGRNLTLLFQEKAIWQSVIGLTLFLSISQVMIAAFPAYAKSHLAMDNTFIIQSIIAMAIVGMMLGSSFASKHSVNHINLALIPSGALIICAGLFLLPQVTSSVLLGGIFLTIGIGGSFMLVPLNALIQFHAKEDQIGKILAGNNFIQNVGMLLCLAVTVAFTTQELDVSYILWGLFGLGALVALAAITLLPEVLVRSVMTKLLGRKYRLQVLGFNNLPEAGQGTLLLGNHISWLDWAIVQMASPRRVHFVMDQTIYQRWYLKWLFDLFQVVPIVPGKSREALNKITDLLNQGEVVCLFPEGRISHLGQLGEFKKGFERACQDARGVIIPFYLRGMWGSFFSRSSKRLAKARKTGIKRDVIIAFGTAMDIHSTATEVKQKVFEMSVATWNEYADTLETLPEAWIATVKNRPGQWAVADSNGQPITHSRFLVGSLLLKRKLQHLPGQNLGLLVPTSSVGLMSNLAAMMAGKTVVNLNYTASAEALRSAKHNAAMESVVTSRRFLARLEKRGIDCQTLLDGCHVLYLEDFKASLGRPAQLMMLLAVKTLPASWISRLLCQQQQREDTAAILFSSGSEGAPKGVMLSHKNILANLRQVSDVLNIRSNDKIMATLPLFHAFGLTVTGMLPLIEGIPVICHPDPTDSLNIARSVAKYEATLMCATSTFLGMYQRNRRINPMMFNSLRAVVSGAEKLDAKIKAAFQQKFMVPVLEGYGTTETTPVASVNLPGHLVRREGFIQEAAREGTVGLALPGTTFKIVDPVTLMPLPAGEDGLILIGGAQIMQGYLNDPDKTAEVVVELDGQRWYKTGDKGHLDSDGYLTIVDRYSRFAKLGGEMVSLGAVEQCTRELLDQPESGLVAVNLPDEKKGEQIIMLVDLNLEPAEVKKILIQKGMPSLMLPNKIMQVANIPLLGSGKLDFSAAKNLALAQMG</sequence>
<dbReference type="InterPro" id="IPR020845">
    <property type="entry name" value="AMP-binding_CS"/>
</dbReference>
<dbReference type="Pfam" id="PF00501">
    <property type="entry name" value="AMP-binding"/>
    <property type="match status" value="1"/>
</dbReference>
<feature type="transmembrane region" description="Helical" evidence="4">
    <location>
        <begin position="381"/>
        <end position="400"/>
    </location>
</feature>
<feature type="transmembrane region" description="Helical" evidence="4">
    <location>
        <begin position="101"/>
        <end position="120"/>
    </location>
</feature>
<dbReference type="InterPro" id="IPR000873">
    <property type="entry name" value="AMP-dep_synth/lig_dom"/>
</dbReference>
<dbReference type="InterPro" id="IPR011701">
    <property type="entry name" value="MFS"/>
</dbReference>
<dbReference type="Pfam" id="PF07690">
    <property type="entry name" value="MFS_1"/>
    <property type="match status" value="1"/>
</dbReference>
<feature type="transmembrane region" description="Helical" evidence="4">
    <location>
        <begin position="249"/>
        <end position="273"/>
    </location>
</feature>
<dbReference type="InterPro" id="IPR045851">
    <property type="entry name" value="AMP-bd_C_sf"/>
</dbReference>
<feature type="transmembrane region" description="Helical" evidence="4">
    <location>
        <begin position="406"/>
        <end position="431"/>
    </location>
</feature>
<dbReference type="SUPFAM" id="SSF69593">
    <property type="entry name" value="Glycerol-3-phosphate (1)-acyltransferase"/>
    <property type="match status" value="1"/>
</dbReference>
<dbReference type="InterPro" id="IPR050237">
    <property type="entry name" value="ATP-dep_AMP-bd_enzyme"/>
</dbReference>
<dbReference type="GO" id="GO:0022857">
    <property type="term" value="F:transmembrane transporter activity"/>
    <property type="evidence" value="ECO:0007669"/>
    <property type="project" value="InterPro"/>
</dbReference>
<dbReference type="Gene3D" id="3.30.300.30">
    <property type="match status" value="1"/>
</dbReference>
<dbReference type="SUPFAM" id="SSF103473">
    <property type="entry name" value="MFS general substrate transporter"/>
    <property type="match status" value="1"/>
</dbReference>
<feature type="domain" description="Phospholipid/glycerol acyltransferase" evidence="5">
    <location>
        <begin position="460"/>
        <end position="571"/>
    </location>
</feature>
<dbReference type="GO" id="GO:0016746">
    <property type="term" value="F:acyltransferase activity"/>
    <property type="evidence" value="ECO:0007669"/>
    <property type="project" value="InterPro"/>
</dbReference>
<feature type="transmembrane region" description="Helical" evidence="4">
    <location>
        <begin position="7"/>
        <end position="25"/>
    </location>
</feature>
<dbReference type="AlphaFoldDB" id="A0A1N6MBE3"/>
<evidence type="ECO:0000256" key="4">
    <source>
        <dbReference type="SAM" id="Phobius"/>
    </source>
</evidence>
<organism evidence="6 7">
    <name type="scientific">Vibrio spartinae</name>
    <dbReference type="NCBI Taxonomy" id="1918945"/>
    <lineage>
        <taxon>Bacteria</taxon>
        <taxon>Pseudomonadati</taxon>
        <taxon>Pseudomonadota</taxon>
        <taxon>Gammaproteobacteria</taxon>
        <taxon>Vibrionales</taxon>
        <taxon>Vibrionaceae</taxon>
        <taxon>Vibrio</taxon>
    </lineage>
</organism>
<dbReference type="NCBIfam" id="NF006386">
    <property type="entry name" value="PRK08633.1"/>
    <property type="match status" value="1"/>
</dbReference>
<dbReference type="SMART" id="SM00563">
    <property type="entry name" value="PlsC"/>
    <property type="match status" value="1"/>
</dbReference>
<evidence type="ECO:0000256" key="1">
    <source>
        <dbReference type="ARBA" id="ARBA00022692"/>
    </source>
</evidence>
<dbReference type="InterPro" id="IPR042099">
    <property type="entry name" value="ANL_N_sf"/>
</dbReference>
<feature type="transmembrane region" description="Helical" evidence="4">
    <location>
        <begin position="285"/>
        <end position="306"/>
    </location>
</feature>
<dbReference type="Gene3D" id="1.20.1250.20">
    <property type="entry name" value="MFS general substrate transporter like domains"/>
    <property type="match status" value="1"/>
</dbReference>
<gene>
    <name evidence="6" type="primary">aas</name>
    <name evidence="6" type="ORF">VSP9026_04474</name>
</gene>
<dbReference type="InterPro" id="IPR036259">
    <property type="entry name" value="MFS_trans_sf"/>
</dbReference>